<evidence type="ECO:0000256" key="2">
    <source>
        <dbReference type="ARBA" id="ARBA00010447"/>
    </source>
</evidence>
<dbReference type="InterPro" id="IPR000192">
    <property type="entry name" value="Aminotrans_V_dom"/>
</dbReference>
<dbReference type="Gene3D" id="3.40.640.10">
    <property type="entry name" value="Type I PLP-dependent aspartate aminotransferase-like (Major domain)"/>
    <property type="match status" value="1"/>
</dbReference>
<dbReference type="NCBIfam" id="TIGR01979">
    <property type="entry name" value="sufS"/>
    <property type="match status" value="1"/>
</dbReference>
<comment type="caution">
    <text evidence="8">The sequence shown here is derived from an EMBL/GenBank/DDBJ whole genome shotgun (WGS) entry which is preliminary data.</text>
</comment>
<dbReference type="PANTHER" id="PTHR43586">
    <property type="entry name" value="CYSTEINE DESULFURASE"/>
    <property type="match status" value="1"/>
</dbReference>
<dbReference type="RefSeq" id="WP_151147935.1">
    <property type="nucleotide sequence ID" value="NZ_WAGX01000007.1"/>
</dbReference>
<dbReference type="PANTHER" id="PTHR43586:SF8">
    <property type="entry name" value="CYSTEINE DESULFURASE 1, CHLOROPLASTIC"/>
    <property type="match status" value="1"/>
</dbReference>
<comment type="cofactor">
    <cofactor evidence="1">
        <name>pyridoxal 5'-phosphate</name>
        <dbReference type="ChEBI" id="CHEBI:597326"/>
    </cofactor>
</comment>
<dbReference type="EC" id="2.8.1.7" evidence="3"/>
<evidence type="ECO:0000256" key="4">
    <source>
        <dbReference type="ARBA" id="ARBA00022679"/>
    </source>
</evidence>
<evidence type="ECO:0000313" key="9">
    <source>
        <dbReference type="Proteomes" id="UP000461768"/>
    </source>
</evidence>
<dbReference type="PIRSF" id="PIRSF005572">
    <property type="entry name" value="NifS"/>
    <property type="match status" value="1"/>
</dbReference>
<dbReference type="CDD" id="cd06453">
    <property type="entry name" value="SufS_like"/>
    <property type="match status" value="1"/>
</dbReference>
<keyword evidence="4" id="KW-0808">Transferase</keyword>
<reference evidence="8 9" key="2">
    <citation type="submission" date="2020-02" db="EMBL/GenBank/DDBJ databases">
        <title>Candidatus Galacturonibacter soehngenii shows hetero-acetogenic catabolism of galacturonic acid but lacks a canonical carbon monoxide dehydrogenase/acetyl-CoA synthase complex.</title>
        <authorList>
            <person name="Diender M."/>
            <person name="Stouten G.R."/>
            <person name="Petersen J.F."/>
            <person name="Nielsen P.H."/>
            <person name="Dueholm M.S."/>
            <person name="Pronk J.T."/>
            <person name="Van Loosdrecht M.C.M."/>
        </authorList>
    </citation>
    <scope>NUCLEOTIDE SEQUENCE [LARGE SCALE GENOMIC DNA]</scope>
    <source>
        <strain evidence="8">GalUA</strain>
    </source>
</reference>
<dbReference type="Proteomes" id="UP000461768">
    <property type="component" value="Unassembled WGS sequence"/>
</dbReference>
<comment type="similarity">
    <text evidence="2">Belongs to the class-V pyridoxal-phosphate-dependent aminotransferase family. Csd subfamily.</text>
</comment>
<dbReference type="InterPro" id="IPR016454">
    <property type="entry name" value="Cysteine_dSase"/>
</dbReference>
<evidence type="ECO:0000256" key="1">
    <source>
        <dbReference type="ARBA" id="ARBA00001933"/>
    </source>
</evidence>
<keyword evidence="9" id="KW-1185">Reference proteome</keyword>
<sequence>MKDFRKDFPLFTNIDKQGRSIAYLDNAATTQKPYAVLQAQEEYYKNKNANPHRGAYDLSIEATKVLDDVREKTKRWLHVPIDGEIIFTKNASESLNLVAYSYGMTYIKEGDEIVLAVSEHHSNLVPWQMVAKAKGAHLTYLYLNEEGRITLEEANRKITSKTKLVAIAQVSNVTGLVSPIEEIIGLAHSKGAVVVVDGTQGAAHLAVDLENMDADFYAFSGHKMLGPMGIGVLYGKKKYLNEMPPFLYGGDMIEYVEEQSTTYAPVPQKFEAGTQNMGSIAGFGAAIDYLEQIGMSQIQRIEEDLTRYLLERLSSVSHVNIIGSSSLENRIGVVPFVVDGVHPHDVVTILNKDLVAIRSGNHCAQPLHSFLKVPATCRASVYLYNTKEDIDRLADSLKGVRRWLGYGA</sequence>
<accession>A0A7V7QIH4</accession>
<evidence type="ECO:0000259" key="7">
    <source>
        <dbReference type="Pfam" id="PF00266"/>
    </source>
</evidence>
<evidence type="ECO:0000313" key="8">
    <source>
        <dbReference type="EMBL" id="KAB1436031.1"/>
    </source>
</evidence>
<gene>
    <name evidence="8" type="ORF">F7O84_16825</name>
</gene>
<dbReference type="OrthoDB" id="9804366at2"/>
<comment type="catalytic activity">
    <reaction evidence="6">
        <text>(sulfur carrier)-H + L-cysteine = (sulfur carrier)-SH + L-alanine</text>
        <dbReference type="Rhea" id="RHEA:43892"/>
        <dbReference type="Rhea" id="RHEA-COMP:14737"/>
        <dbReference type="Rhea" id="RHEA-COMP:14739"/>
        <dbReference type="ChEBI" id="CHEBI:29917"/>
        <dbReference type="ChEBI" id="CHEBI:35235"/>
        <dbReference type="ChEBI" id="CHEBI:57972"/>
        <dbReference type="ChEBI" id="CHEBI:64428"/>
        <dbReference type="EC" id="2.8.1.7"/>
    </reaction>
</comment>
<reference evidence="8 9" key="1">
    <citation type="submission" date="2019-09" db="EMBL/GenBank/DDBJ databases">
        <authorList>
            <person name="Valk L.C."/>
        </authorList>
    </citation>
    <scope>NUCLEOTIDE SEQUENCE [LARGE SCALE GENOMIC DNA]</scope>
    <source>
        <strain evidence="8">GalUA</strain>
    </source>
</reference>
<dbReference type="GO" id="GO:0030170">
    <property type="term" value="F:pyridoxal phosphate binding"/>
    <property type="evidence" value="ECO:0007669"/>
    <property type="project" value="InterPro"/>
</dbReference>
<dbReference type="GO" id="GO:0006534">
    <property type="term" value="P:cysteine metabolic process"/>
    <property type="evidence" value="ECO:0007669"/>
    <property type="project" value="InterPro"/>
</dbReference>
<dbReference type="InterPro" id="IPR015422">
    <property type="entry name" value="PyrdxlP-dep_Trfase_small"/>
</dbReference>
<dbReference type="GO" id="GO:0031071">
    <property type="term" value="F:cysteine desulfurase activity"/>
    <property type="evidence" value="ECO:0007669"/>
    <property type="project" value="UniProtKB-EC"/>
</dbReference>
<dbReference type="InterPro" id="IPR015421">
    <property type="entry name" value="PyrdxlP-dep_Trfase_major"/>
</dbReference>
<dbReference type="Gene3D" id="3.90.1150.10">
    <property type="entry name" value="Aspartate Aminotransferase, domain 1"/>
    <property type="match status" value="1"/>
</dbReference>
<protein>
    <recommendedName>
        <fullName evidence="3">cysteine desulfurase</fullName>
        <ecNumber evidence="3">2.8.1.7</ecNumber>
    </recommendedName>
</protein>
<name>A0A7V7QIH4_9FIRM</name>
<organism evidence="8 9">
    <name type="scientific">Candidatus Galacturonatibacter soehngenii</name>
    <dbReference type="NCBI Taxonomy" id="2307010"/>
    <lineage>
        <taxon>Bacteria</taxon>
        <taxon>Bacillati</taxon>
        <taxon>Bacillota</taxon>
        <taxon>Clostridia</taxon>
        <taxon>Lachnospirales</taxon>
        <taxon>Lachnospiraceae</taxon>
        <taxon>Candidatus Galacturonatibacter</taxon>
    </lineage>
</organism>
<dbReference type="SUPFAM" id="SSF53383">
    <property type="entry name" value="PLP-dependent transferases"/>
    <property type="match status" value="1"/>
</dbReference>
<dbReference type="Pfam" id="PF00266">
    <property type="entry name" value="Aminotran_5"/>
    <property type="match status" value="1"/>
</dbReference>
<feature type="domain" description="Aminotransferase class V" evidence="7">
    <location>
        <begin position="23"/>
        <end position="393"/>
    </location>
</feature>
<dbReference type="AlphaFoldDB" id="A0A7V7QIH4"/>
<keyword evidence="5" id="KW-0663">Pyridoxal phosphate</keyword>
<evidence type="ECO:0000256" key="5">
    <source>
        <dbReference type="ARBA" id="ARBA00022898"/>
    </source>
</evidence>
<proteinExistence type="inferred from homology"/>
<dbReference type="InterPro" id="IPR015424">
    <property type="entry name" value="PyrdxlP-dep_Trfase"/>
</dbReference>
<dbReference type="EMBL" id="WAGX01000007">
    <property type="protein sequence ID" value="KAB1436031.1"/>
    <property type="molecule type" value="Genomic_DNA"/>
</dbReference>
<dbReference type="InterPro" id="IPR010970">
    <property type="entry name" value="Cys_dSase_SufS"/>
</dbReference>
<evidence type="ECO:0000256" key="6">
    <source>
        <dbReference type="ARBA" id="ARBA00050776"/>
    </source>
</evidence>
<evidence type="ECO:0000256" key="3">
    <source>
        <dbReference type="ARBA" id="ARBA00012239"/>
    </source>
</evidence>